<name>A0A4V5ZQH9_9GAMM</name>
<dbReference type="AlphaFoldDB" id="A0A4V5ZQH9"/>
<dbReference type="OrthoDB" id="6052310at2"/>
<dbReference type="InterPro" id="IPR021381">
    <property type="entry name" value="DUF3011"/>
</dbReference>
<dbReference type="EMBL" id="SZUA01000001">
    <property type="protein sequence ID" value="TKR33143.1"/>
    <property type="molecule type" value="Genomic_DNA"/>
</dbReference>
<feature type="chain" id="PRO_5020865799" evidence="1">
    <location>
        <begin position="20"/>
        <end position="244"/>
    </location>
</feature>
<evidence type="ECO:0000256" key="1">
    <source>
        <dbReference type="SAM" id="SignalP"/>
    </source>
</evidence>
<keyword evidence="3" id="KW-1185">Reference proteome</keyword>
<proteinExistence type="predicted"/>
<dbReference type="Proteomes" id="UP000308707">
    <property type="component" value="Unassembled WGS sequence"/>
</dbReference>
<dbReference type="RefSeq" id="WP_137265353.1">
    <property type="nucleotide sequence ID" value="NZ_SZUA01000001.1"/>
</dbReference>
<reference evidence="2 3" key="1">
    <citation type="submission" date="2019-04" db="EMBL/GenBank/DDBJ databases">
        <title>Reference strain of H23.</title>
        <authorList>
            <person name="Luo X."/>
        </authorList>
    </citation>
    <scope>NUCLEOTIDE SEQUENCE [LARGE SCALE GENOMIC DNA]</scope>
    <source>
        <strain evidence="2 3">H23</strain>
    </source>
</reference>
<dbReference type="Pfam" id="PF11218">
    <property type="entry name" value="DUF3011"/>
    <property type="match status" value="1"/>
</dbReference>
<evidence type="ECO:0000313" key="3">
    <source>
        <dbReference type="Proteomes" id="UP000308707"/>
    </source>
</evidence>
<comment type="caution">
    <text evidence="2">The sequence shown here is derived from an EMBL/GenBank/DDBJ whole genome shotgun (WGS) entry which is preliminary data.</text>
</comment>
<organism evidence="2 3">
    <name type="scientific">Luteimonas gilva</name>
    <dbReference type="NCBI Taxonomy" id="2572684"/>
    <lineage>
        <taxon>Bacteria</taxon>
        <taxon>Pseudomonadati</taxon>
        <taxon>Pseudomonadota</taxon>
        <taxon>Gammaproteobacteria</taxon>
        <taxon>Lysobacterales</taxon>
        <taxon>Lysobacteraceae</taxon>
        <taxon>Luteimonas</taxon>
    </lineage>
</organism>
<gene>
    <name evidence="2" type="ORF">FCE95_02185</name>
</gene>
<keyword evidence="1" id="KW-0732">Signal</keyword>
<feature type="signal peptide" evidence="1">
    <location>
        <begin position="1"/>
        <end position="19"/>
    </location>
</feature>
<protein>
    <submittedName>
        <fullName evidence="2">DUF3011 domain-containing protein</fullName>
    </submittedName>
</protein>
<accession>A0A4V5ZQH9</accession>
<evidence type="ECO:0000313" key="2">
    <source>
        <dbReference type="EMBL" id="TKR33143.1"/>
    </source>
</evidence>
<sequence>MRHMLYCCVLLLAAPMVGAGEARAQSGSKLDEYRERLPSDVIRCESEEGRTRQCTAETNGSVKLLRQLSDSACTEGQTWGYSRNGVWVTQGCRGEFAVGFGAKSAAGRDVMRCESADGRWHLCPLKAPGQVELIKQLSRSPCIRDMSWGRDNRGVWVAQGCRGEFRVAGGVRSEAEDTRYGQGPDFVRCESKGGNERRCPVAVGESVRMVRQLSNSACIQDQSWGWDREGVWVRSGCRAEFEVR</sequence>